<protein>
    <submittedName>
        <fullName evidence="2">Uncharacterized protein</fullName>
    </submittedName>
</protein>
<accession>A0A4Y7PLF4</accession>
<reference evidence="2 3" key="1">
    <citation type="submission" date="2018-06" db="EMBL/GenBank/DDBJ databases">
        <title>A transcriptomic atlas of mushroom development highlights an independent origin of complex multicellularity.</title>
        <authorList>
            <consortium name="DOE Joint Genome Institute"/>
            <person name="Krizsan K."/>
            <person name="Almasi E."/>
            <person name="Merenyi Z."/>
            <person name="Sahu N."/>
            <person name="Viragh M."/>
            <person name="Koszo T."/>
            <person name="Mondo S."/>
            <person name="Kiss B."/>
            <person name="Balint B."/>
            <person name="Kues U."/>
            <person name="Barry K."/>
            <person name="Hegedus J.C."/>
            <person name="Henrissat B."/>
            <person name="Johnson J."/>
            <person name="Lipzen A."/>
            <person name="Ohm R."/>
            <person name="Nagy I."/>
            <person name="Pangilinan J."/>
            <person name="Yan J."/>
            <person name="Xiong Y."/>
            <person name="Grigoriev I.V."/>
            <person name="Hibbett D.S."/>
            <person name="Nagy L.G."/>
        </authorList>
    </citation>
    <scope>NUCLEOTIDE SEQUENCE [LARGE SCALE GENOMIC DNA]</scope>
    <source>
        <strain evidence="2 3">SZMC22713</strain>
    </source>
</reference>
<dbReference type="EMBL" id="ML170247">
    <property type="protein sequence ID" value="TDL16284.1"/>
    <property type="molecule type" value="Genomic_DNA"/>
</dbReference>
<feature type="transmembrane region" description="Helical" evidence="1">
    <location>
        <begin position="50"/>
        <end position="70"/>
    </location>
</feature>
<gene>
    <name evidence="2" type="ORF">BD410DRAFT_643019</name>
</gene>
<sequence length="117" mass="13933">MAFASHRMYVNCLLVGTTAILAWWMCSEIVRLSISHYIFPLCLLHSYLPDIWHCFRHLTWVSLIAIHFLLRFSIRADFHLIIQVHAKGHDEWIHTPHGHDSTRLCMELREETFHRDV</sequence>
<keyword evidence="3" id="KW-1185">Reference proteome</keyword>
<evidence type="ECO:0000313" key="2">
    <source>
        <dbReference type="EMBL" id="TDL16284.1"/>
    </source>
</evidence>
<keyword evidence="1" id="KW-0812">Transmembrane</keyword>
<evidence type="ECO:0000313" key="3">
    <source>
        <dbReference type="Proteomes" id="UP000294933"/>
    </source>
</evidence>
<keyword evidence="1" id="KW-1133">Transmembrane helix</keyword>
<dbReference type="VEuPathDB" id="FungiDB:BD410DRAFT_643019"/>
<dbReference type="AlphaFoldDB" id="A0A4Y7PLF4"/>
<name>A0A4Y7PLF4_9AGAM</name>
<keyword evidence="1" id="KW-0472">Membrane</keyword>
<organism evidence="2 3">
    <name type="scientific">Rickenella mellea</name>
    <dbReference type="NCBI Taxonomy" id="50990"/>
    <lineage>
        <taxon>Eukaryota</taxon>
        <taxon>Fungi</taxon>
        <taxon>Dikarya</taxon>
        <taxon>Basidiomycota</taxon>
        <taxon>Agaricomycotina</taxon>
        <taxon>Agaricomycetes</taxon>
        <taxon>Hymenochaetales</taxon>
        <taxon>Rickenellaceae</taxon>
        <taxon>Rickenella</taxon>
    </lineage>
</organism>
<dbReference type="Proteomes" id="UP000294933">
    <property type="component" value="Unassembled WGS sequence"/>
</dbReference>
<feature type="transmembrane region" description="Helical" evidence="1">
    <location>
        <begin position="12"/>
        <end position="30"/>
    </location>
</feature>
<evidence type="ECO:0000256" key="1">
    <source>
        <dbReference type="SAM" id="Phobius"/>
    </source>
</evidence>
<proteinExistence type="predicted"/>